<dbReference type="Proteomes" id="UP000326912">
    <property type="component" value="Unassembled WGS sequence"/>
</dbReference>
<dbReference type="GO" id="GO:0005975">
    <property type="term" value="P:carbohydrate metabolic process"/>
    <property type="evidence" value="ECO:0007669"/>
    <property type="project" value="InterPro"/>
</dbReference>
<dbReference type="InterPro" id="IPR008928">
    <property type="entry name" value="6-hairpin_glycosidase_sf"/>
</dbReference>
<evidence type="ECO:0000313" key="3">
    <source>
        <dbReference type="EMBL" id="GER89058.1"/>
    </source>
</evidence>
<sequence length="694" mass="78893">MKSNQIHILDGNTFVVSDSCGNIQASPHEPTGLFSYDTRFLSRWLLTIDGAPLSVLSIDDLDYFAVQFFLVPGPEVSYVDTTLSILRKRVISQGFREELTLLNHQNISIHLNIRIDAAADFADVFEVKYALEKKGQMYQRVNTRRNKLVLGYQREHYIRETLITATHNPKFDQQGLTFSAHILPHNEWKTTISVKISPAILLQNLAPAVVKPSSNLLHPGLISGLNQWKKNAPRLSCEWKWLERIYQRSLIDLAALRFYPPLFPGKSLPAAGLPWFMSIFGRDSIITSIQALPFVPELAETTLLALALWQGSTLDPFRDEEPGKIMHELRYGELTTFKEYPQSPYFGSADSTPLFLILLDEYERWSGNGDLVRKLEKEAREAIDWIRLYGDRNGDGYIEYERANKETGLENQGWKDSWNAILYSDGTLSSLPRTVCEIQGYVYDAKIRCARLAREFWYDPILAQQLEQEAAILKQRFNQDFWIPERKFFALALDGEGHKVDSLTSNIGHLLWSGILDKEKAHYCVQHLLSELLFSGWGIRTMATSEGGYNPLGYHVGTVWPHDTSIICWGLWKYGYREEAARLAVGMLEAASYFKGRLPEAFAGYPRTTTKYPVEYPTACSPQAWATGTPLLMIRVLLGLEPIGDRLFVDPAVPLTFGRLDIYDIPGRWGLADAFSRGKLAIPTEDDLQREPLL</sequence>
<dbReference type="InterPro" id="IPR012341">
    <property type="entry name" value="6hp_glycosidase-like_sf"/>
</dbReference>
<evidence type="ECO:0000259" key="2">
    <source>
        <dbReference type="Pfam" id="PF22422"/>
    </source>
</evidence>
<dbReference type="Pfam" id="PF22422">
    <property type="entry name" value="MGH1-like_GH"/>
    <property type="match status" value="1"/>
</dbReference>
<keyword evidence="4" id="KW-1185">Reference proteome</keyword>
<feature type="domain" description="Mannosylglycerate hydrolase MGH1-like glycoside hydrolase" evidence="2">
    <location>
        <begin position="437"/>
        <end position="593"/>
    </location>
</feature>
<dbReference type="AlphaFoldDB" id="A0A5J4KH50"/>
<dbReference type="SUPFAM" id="SSF48208">
    <property type="entry name" value="Six-hairpin glycosidases"/>
    <property type="match status" value="1"/>
</dbReference>
<name>A0A5J4KH50_9CHLR</name>
<feature type="domain" description="Putative glycogen debranching enzyme N-terminal" evidence="1">
    <location>
        <begin position="9"/>
        <end position="192"/>
    </location>
</feature>
<dbReference type="Gene3D" id="1.50.10.10">
    <property type="match status" value="1"/>
</dbReference>
<reference evidence="3 4" key="1">
    <citation type="submission" date="2019-10" db="EMBL/GenBank/DDBJ databases">
        <title>Dictyobacter vulcani sp. nov., within the class Ktedonobacteria, isolated from soil of volcanic Mt. Zao.</title>
        <authorList>
            <person name="Zheng Y."/>
            <person name="Wang C.M."/>
            <person name="Sakai Y."/>
            <person name="Abe K."/>
            <person name="Yokota A."/>
            <person name="Yabe S."/>
        </authorList>
    </citation>
    <scope>NUCLEOTIDE SEQUENCE [LARGE SCALE GENOMIC DNA]</scope>
    <source>
        <strain evidence="3 4">W12</strain>
    </source>
</reference>
<dbReference type="Pfam" id="PF14742">
    <property type="entry name" value="GDE_N_bis"/>
    <property type="match status" value="1"/>
</dbReference>
<dbReference type="EMBL" id="BKZW01000001">
    <property type="protein sequence ID" value="GER89058.1"/>
    <property type="molecule type" value="Genomic_DNA"/>
</dbReference>
<protein>
    <submittedName>
        <fullName evidence="3">Amylo-alpha-1,6-glucosidase</fullName>
    </submittedName>
</protein>
<comment type="caution">
    <text evidence="3">The sequence shown here is derived from an EMBL/GenBank/DDBJ whole genome shotgun (WGS) entry which is preliminary data.</text>
</comment>
<proteinExistence type="predicted"/>
<dbReference type="RefSeq" id="WP_151756879.1">
    <property type="nucleotide sequence ID" value="NZ_BKZW01000001.1"/>
</dbReference>
<accession>A0A5J4KH50</accession>
<dbReference type="InterPro" id="IPR032856">
    <property type="entry name" value="GDE_N_bis"/>
</dbReference>
<evidence type="ECO:0000259" key="1">
    <source>
        <dbReference type="Pfam" id="PF14742"/>
    </source>
</evidence>
<organism evidence="3 4">
    <name type="scientific">Dictyobacter vulcani</name>
    <dbReference type="NCBI Taxonomy" id="2607529"/>
    <lineage>
        <taxon>Bacteria</taxon>
        <taxon>Bacillati</taxon>
        <taxon>Chloroflexota</taxon>
        <taxon>Ktedonobacteria</taxon>
        <taxon>Ktedonobacterales</taxon>
        <taxon>Dictyobacteraceae</taxon>
        <taxon>Dictyobacter</taxon>
    </lineage>
</organism>
<dbReference type="InterPro" id="IPR054491">
    <property type="entry name" value="MGH1-like_GH"/>
</dbReference>
<evidence type="ECO:0000313" key="4">
    <source>
        <dbReference type="Proteomes" id="UP000326912"/>
    </source>
</evidence>
<gene>
    <name evidence="3" type="ORF">KDW_32200</name>
</gene>